<comment type="caution">
    <text evidence="2">The sequence shown here is derived from an EMBL/GenBank/DDBJ whole genome shotgun (WGS) entry which is preliminary data.</text>
</comment>
<name>A0ABR2KJJ4_9EUKA</name>
<accession>A0ABR2KJJ4</accession>
<keyword evidence="1" id="KW-1133">Transmembrane helix</keyword>
<gene>
    <name evidence="2" type="ORF">M9Y10_028131</name>
</gene>
<keyword evidence="1" id="KW-0472">Membrane</keyword>
<organism evidence="2 3">
    <name type="scientific">Tritrichomonas musculus</name>
    <dbReference type="NCBI Taxonomy" id="1915356"/>
    <lineage>
        <taxon>Eukaryota</taxon>
        <taxon>Metamonada</taxon>
        <taxon>Parabasalia</taxon>
        <taxon>Tritrichomonadida</taxon>
        <taxon>Tritrichomonadidae</taxon>
        <taxon>Tritrichomonas</taxon>
    </lineage>
</organism>
<protein>
    <submittedName>
        <fullName evidence="2">Uncharacterized protein</fullName>
    </submittedName>
</protein>
<evidence type="ECO:0000256" key="1">
    <source>
        <dbReference type="SAM" id="Phobius"/>
    </source>
</evidence>
<sequence>MIDNNNNPPAPPLSPRRYLCNLDYSKLGEKLDKLENSPKRSKSEREQSRFKWIQLIVKANKIRSMQPLYKYLKDESFIQSVNVSKQRIYFQKLKKEIIRKKWLRLRTGILNNYRNNRFDSKAIKVRGVRIKQTSLYLTTNDTSYIDPDFSALLKLSIPPSLEPIHSLRGHGPFENESKILNEESAKKFKHKSTQKKPIFKKEALKLYCAFILIGLIIGYILYRCYHQKLYSFLKLKDSEIQQMTIMPKDEDSSFTNIKGPSQDSIFQNIADEVKTATNTAD</sequence>
<keyword evidence="1" id="KW-0812">Transmembrane</keyword>
<proteinExistence type="predicted"/>
<keyword evidence="3" id="KW-1185">Reference proteome</keyword>
<evidence type="ECO:0000313" key="3">
    <source>
        <dbReference type="Proteomes" id="UP001470230"/>
    </source>
</evidence>
<feature type="transmembrane region" description="Helical" evidence="1">
    <location>
        <begin position="204"/>
        <end position="222"/>
    </location>
</feature>
<dbReference type="EMBL" id="JAPFFF010000004">
    <property type="protein sequence ID" value="KAK8890931.1"/>
    <property type="molecule type" value="Genomic_DNA"/>
</dbReference>
<evidence type="ECO:0000313" key="2">
    <source>
        <dbReference type="EMBL" id="KAK8890931.1"/>
    </source>
</evidence>
<dbReference type="Proteomes" id="UP001470230">
    <property type="component" value="Unassembled WGS sequence"/>
</dbReference>
<reference evidence="2 3" key="1">
    <citation type="submission" date="2024-04" db="EMBL/GenBank/DDBJ databases">
        <title>Tritrichomonas musculus Genome.</title>
        <authorList>
            <person name="Alves-Ferreira E."/>
            <person name="Grigg M."/>
            <person name="Lorenzi H."/>
            <person name="Galac M."/>
        </authorList>
    </citation>
    <scope>NUCLEOTIDE SEQUENCE [LARGE SCALE GENOMIC DNA]</scope>
    <source>
        <strain evidence="2 3">EAF2021</strain>
    </source>
</reference>